<dbReference type="AlphaFoldDB" id="A0A838ZPQ1"/>
<comment type="caution">
    <text evidence="1">The sequence shown here is derived from an EMBL/GenBank/DDBJ whole genome shotgun (WGS) entry which is preliminary data.</text>
</comment>
<dbReference type="RefSeq" id="WP_182043456.1">
    <property type="nucleotide sequence ID" value="NZ_JACDZE010000002.1"/>
</dbReference>
<dbReference type="SUPFAM" id="SSF46785">
    <property type="entry name" value="Winged helix' DNA-binding domain"/>
    <property type="match status" value="1"/>
</dbReference>
<keyword evidence="2" id="KW-1185">Reference proteome</keyword>
<evidence type="ECO:0000313" key="1">
    <source>
        <dbReference type="EMBL" id="MBA5629846.1"/>
    </source>
</evidence>
<protein>
    <recommendedName>
        <fullName evidence="3">DNA-binding transcriptional regulator GbsR, MarR family</fullName>
    </recommendedName>
</protein>
<evidence type="ECO:0008006" key="3">
    <source>
        <dbReference type="Google" id="ProtNLM"/>
    </source>
</evidence>
<accession>A0A838ZPQ1</accession>
<dbReference type="InterPro" id="IPR036390">
    <property type="entry name" value="WH_DNA-bd_sf"/>
</dbReference>
<dbReference type="InterPro" id="IPR036388">
    <property type="entry name" value="WH-like_DNA-bd_sf"/>
</dbReference>
<sequence>MDEEIKLELIEEFANHFHETNKLPPLTSKVFAFILVDKNVEGYTFDELVSIFNVSKSSMSSSLNLLIKYDFIGQYNKIDERKRRYKLTPHQLPIRLKKTKNELIKEKYLSEKLFQYREEIQSSEDAEDIHKEKVTVYLEHLDSAIELLDGTIKKLEKLNCKL</sequence>
<dbReference type="Gene3D" id="1.10.10.10">
    <property type="entry name" value="Winged helix-like DNA-binding domain superfamily/Winged helix DNA-binding domain"/>
    <property type="match status" value="1"/>
</dbReference>
<evidence type="ECO:0000313" key="2">
    <source>
        <dbReference type="Proteomes" id="UP000552241"/>
    </source>
</evidence>
<proteinExistence type="predicted"/>
<reference evidence="1 2" key="1">
    <citation type="submission" date="2020-07" db="EMBL/GenBank/DDBJ databases">
        <title>Moheibacter lacus sp. nov., a member of the family Flavobacteriaceae isolated from freshwater lake sediment.</title>
        <authorList>
            <person name="Liu Y."/>
        </authorList>
    </citation>
    <scope>NUCLEOTIDE SEQUENCE [LARGE SCALE GENOMIC DNA]</scope>
    <source>
        <strain evidence="1 2">BDHS18</strain>
    </source>
</reference>
<dbReference type="Proteomes" id="UP000552241">
    <property type="component" value="Unassembled WGS sequence"/>
</dbReference>
<gene>
    <name evidence="1" type="ORF">HU137_08710</name>
</gene>
<dbReference type="EMBL" id="JACDZE010000002">
    <property type="protein sequence ID" value="MBA5629846.1"/>
    <property type="molecule type" value="Genomic_DNA"/>
</dbReference>
<organism evidence="1 2">
    <name type="scientific">Moheibacter lacus</name>
    <dbReference type="NCBI Taxonomy" id="2745851"/>
    <lineage>
        <taxon>Bacteria</taxon>
        <taxon>Pseudomonadati</taxon>
        <taxon>Bacteroidota</taxon>
        <taxon>Flavobacteriia</taxon>
        <taxon>Flavobacteriales</taxon>
        <taxon>Weeksellaceae</taxon>
        <taxon>Moheibacter</taxon>
    </lineage>
</organism>
<name>A0A838ZPQ1_9FLAO</name>